<protein>
    <submittedName>
        <fullName evidence="5">Hydrogenase maturation protease</fullName>
        <ecNumber evidence="5">3.4.23.-</ecNumber>
    </submittedName>
</protein>
<dbReference type="InterPro" id="IPR000671">
    <property type="entry name" value="Peptidase_A31"/>
</dbReference>
<name>A0A7Y9NQV6_9BACT</name>
<comment type="similarity">
    <text evidence="1">Belongs to the peptidase A31 family.</text>
</comment>
<dbReference type="PRINTS" id="PR00446">
    <property type="entry name" value="HYDRGNUPTAKE"/>
</dbReference>
<proteinExistence type="inferred from homology"/>
<evidence type="ECO:0000256" key="1">
    <source>
        <dbReference type="ARBA" id="ARBA00006814"/>
    </source>
</evidence>
<dbReference type="InterPro" id="IPR023430">
    <property type="entry name" value="Pept_HybD-like_dom_sf"/>
</dbReference>
<comment type="caution">
    <text evidence="5">The sequence shown here is derived from an EMBL/GenBank/DDBJ whole genome shotgun (WGS) entry which is preliminary data.</text>
</comment>
<reference evidence="5 6" key="1">
    <citation type="submission" date="2020-07" db="EMBL/GenBank/DDBJ databases">
        <title>Genomic Encyclopedia of Type Strains, Phase IV (KMG-V): Genome sequencing to study the core and pangenomes of soil and plant-associated prokaryotes.</title>
        <authorList>
            <person name="Whitman W."/>
        </authorList>
    </citation>
    <scope>NUCLEOTIDE SEQUENCE [LARGE SCALE GENOMIC DNA]</scope>
    <source>
        <strain evidence="5 6">M8UP30</strain>
    </source>
</reference>
<dbReference type="PANTHER" id="PTHR30302:SF1">
    <property type="entry name" value="HYDROGENASE 2 MATURATION PROTEASE"/>
    <property type="match status" value="1"/>
</dbReference>
<dbReference type="PANTHER" id="PTHR30302">
    <property type="entry name" value="HYDROGENASE 1 MATURATION PROTEASE"/>
    <property type="match status" value="1"/>
</dbReference>
<dbReference type="GO" id="GO:0016485">
    <property type="term" value="P:protein processing"/>
    <property type="evidence" value="ECO:0007669"/>
    <property type="project" value="TreeGrafter"/>
</dbReference>
<keyword evidence="3" id="KW-0064">Aspartyl protease</keyword>
<sequence>MLRQPGHRFFFKVTEVEPLPEEEQCEKKNVSQPRILIAGIGNIFLGDDGFGVEVVRRLSGCALPEEVRVIDFGIRGLDLVYALQDRYETTILIDAYPHGQAPGTVSVVELDPNEAAEPSGNFVEPHSMHPMNVLRMASAMHGPLKRILLVGCEPATLGGDEGHMGLSQPVEVAVERAVKTTETLIKKILESDPV</sequence>
<dbReference type="EC" id="3.4.23.-" evidence="5"/>
<evidence type="ECO:0000256" key="3">
    <source>
        <dbReference type="ARBA" id="ARBA00022750"/>
    </source>
</evidence>
<organism evidence="5 6">
    <name type="scientific">Tunturiibacter lichenicola</name>
    <dbReference type="NCBI Taxonomy" id="2051959"/>
    <lineage>
        <taxon>Bacteria</taxon>
        <taxon>Pseudomonadati</taxon>
        <taxon>Acidobacteriota</taxon>
        <taxon>Terriglobia</taxon>
        <taxon>Terriglobales</taxon>
        <taxon>Acidobacteriaceae</taxon>
        <taxon>Tunturiibacter</taxon>
    </lineage>
</organism>
<dbReference type="SUPFAM" id="SSF53163">
    <property type="entry name" value="HybD-like"/>
    <property type="match status" value="1"/>
</dbReference>
<dbReference type="CDD" id="cd06068">
    <property type="entry name" value="H2MP_like-1"/>
    <property type="match status" value="1"/>
</dbReference>
<evidence type="ECO:0000256" key="2">
    <source>
        <dbReference type="ARBA" id="ARBA00022670"/>
    </source>
</evidence>
<dbReference type="EMBL" id="JACCCV010000002">
    <property type="protein sequence ID" value="NYF53642.1"/>
    <property type="molecule type" value="Genomic_DNA"/>
</dbReference>
<evidence type="ECO:0000256" key="4">
    <source>
        <dbReference type="ARBA" id="ARBA00022801"/>
    </source>
</evidence>
<dbReference type="NCBIfam" id="TIGR00072">
    <property type="entry name" value="hydrog_prot"/>
    <property type="match status" value="1"/>
</dbReference>
<keyword evidence="2 5" id="KW-0645">Protease</keyword>
<dbReference type="Gene3D" id="3.40.50.1450">
    <property type="entry name" value="HybD-like"/>
    <property type="match status" value="1"/>
</dbReference>
<dbReference type="AlphaFoldDB" id="A0A7Y9NQV6"/>
<accession>A0A7Y9NQV6</accession>
<dbReference type="Proteomes" id="UP000534186">
    <property type="component" value="Unassembled WGS sequence"/>
</dbReference>
<keyword evidence="4 5" id="KW-0378">Hydrolase</keyword>
<evidence type="ECO:0000313" key="6">
    <source>
        <dbReference type="Proteomes" id="UP000534186"/>
    </source>
</evidence>
<dbReference type="GO" id="GO:0004190">
    <property type="term" value="F:aspartic-type endopeptidase activity"/>
    <property type="evidence" value="ECO:0007669"/>
    <property type="project" value="UniProtKB-KW"/>
</dbReference>
<dbReference type="Pfam" id="PF01750">
    <property type="entry name" value="HycI"/>
    <property type="match status" value="1"/>
</dbReference>
<dbReference type="GO" id="GO:0008047">
    <property type="term" value="F:enzyme activator activity"/>
    <property type="evidence" value="ECO:0007669"/>
    <property type="project" value="InterPro"/>
</dbReference>
<evidence type="ECO:0000313" key="5">
    <source>
        <dbReference type="EMBL" id="NYF53642.1"/>
    </source>
</evidence>
<gene>
    <name evidence="5" type="ORF">HDF12_004041</name>
</gene>